<organism evidence="5 6">
    <name type="scientific">Pigmentiphaga aceris</name>
    <dbReference type="NCBI Taxonomy" id="1940612"/>
    <lineage>
        <taxon>Bacteria</taxon>
        <taxon>Pseudomonadati</taxon>
        <taxon>Pseudomonadota</taxon>
        <taxon>Betaproteobacteria</taxon>
        <taxon>Burkholderiales</taxon>
        <taxon>Alcaligenaceae</taxon>
        <taxon>Pigmentiphaga</taxon>
    </lineage>
</organism>
<dbReference type="InterPro" id="IPR011663">
    <property type="entry name" value="UTRA"/>
</dbReference>
<keyword evidence="3" id="KW-0804">Transcription</keyword>
<evidence type="ECO:0000256" key="2">
    <source>
        <dbReference type="ARBA" id="ARBA00023125"/>
    </source>
</evidence>
<dbReference type="KEGG" id="pacr:FXN63_11295"/>
<dbReference type="AlphaFoldDB" id="A0A5C0B0I3"/>
<evidence type="ECO:0000259" key="4">
    <source>
        <dbReference type="PROSITE" id="PS50949"/>
    </source>
</evidence>
<keyword evidence="1" id="KW-0805">Transcription regulation</keyword>
<accession>A0A5C0B0I3</accession>
<proteinExistence type="predicted"/>
<dbReference type="GO" id="GO:0003700">
    <property type="term" value="F:DNA-binding transcription factor activity"/>
    <property type="evidence" value="ECO:0007669"/>
    <property type="project" value="InterPro"/>
</dbReference>
<protein>
    <submittedName>
        <fullName evidence="5">Phosphonate metabolism transcriptional regulator PhnF</fullName>
    </submittedName>
</protein>
<dbReference type="Gene3D" id="1.10.10.10">
    <property type="entry name" value="Winged helix-like DNA-binding domain superfamily/Winged helix DNA-binding domain"/>
    <property type="match status" value="1"/>
</dbReference>
<dbReference type="EMBL" id="CP043046">
    <property type="protein sequence ID" value="QEI06351.1"/>
    <property type="molecule type" value="Genomic_DNA"/>
</dbReference>
<dbReference type="GO" id="GO:0003677">
    <property type="term" value="F:DNA binding"/>
    <property type="evidence" value="ECO:0007669"/>
    <property type="project" value="UniProtKB-KW"/>
</dbReference>
<dbReference type="InterPro" id="IPR000524">
    <property type="entry name" value="Tscrpt_reg_HTH_GntR"/>
</dbReference>
<dbReference type="InterPro" id="IPR036390">
    <property type="entry name" value="WH_DNA-bd_sf"/>
</dbReference>
<evidence type="ECO:0000313" key="5">
    <source>
        <dbReference type="EMBL" id="QEI06351.1"/>
    </source>
</evidence>
<dbReference type="RefSeq" id="WP_148814873.1">
    <property type="nucleotide sequence ID" value="NZ_CP043046.1"/>
</dbReference>
<dbReference type="InterPro" id="IPR028978">
    <property type="entry name" value="Chorismate_lyase_/UTRA_dom_sf"/>
</dbReference>
<keyword evidence="2" id="KW-0238">DNA-binding</keyword>
<dbReference type="Pfam" id="PF00392">
    <property type="entry name" value="GntR"/>
    <property type="match status" value="1"/>
</dbReference>
<dbReference type="PRINTS" id="PR00035">
    <property type="entry name" value="HTHGNTR"/>
</dbReference>
<name>A0A5C0B0I3_9BURK</name>
<evidence type="ECO:0000256" key="3">
    <source>
        <dbReference type="ARBA" id="ARBA00023163"/>
    </source>
</evidence>
<dbReference type="SUPFAM" id="SSF64288">
    <property type="entry name" value="Chorismate lyase-like"/>
    <property type="match status" value="1"/>
</dbReference>
<dbReference type="InterPro" id="IPR012702">
    <property type="entry name" value="CP_lyase_PhnF"/>
</dbReference>
<dbReference type="NCBIfam" id="TIGR02325">
    <property type="entry name" value="C_P_lyase_phnF"/>
    <property type="match status" value="1"/>
</dbReference>
<dbReference type="PANTHER" id="PTHR44846">
    <property type="entry name" value="MANNOSYL-D-GLYCERATE TRANSPORT/METABOLISM SYSTEM REPRESSOR MNGR-RELATED"/>
    <property type="match status" value="1"/>
</dbReference>
<dbReference type="PANTHER" id="PTHR44846:SF1">
    <property type="entry name" value="MANNOSYL-D-GLYCERATE TRANSPORT_METABOLISM SYSTEM REPRESSOR MNGR-RELATED"/>
    <property type="match status" value="1"/>
</dbReference>
<feature type="domain" description="HTH gntR-type" evidence="4">
    <location>
        <begin position="19"/>
        <end position="87"/>
    </location>
</feature>
<reference evidence="5 6" key="1">
    <citation type="submission" date="2019-08" db="EMBL/GenBank/DDBJ databases">
        <title>Amphibian skin-associated Pigmentiphaga: genome sequence and occurrence across geography and hosts.</title>
        <authorList>
            <person name="Bletz M.C."/>
            <person name="Bunk B."/>
            <person name="Sproeer C."/>
            <person name="Biwer P."/>
            <person name="Reiter S."/>
            <person name="Rabemananjara F.C.E."/>
            <person name="Schulz S."/>
            <person name="Overmann J."/>
            <person name="Vences M."/>
        </authorList>
    </citation>
    <scope>NUCLEOTIDE SEQUENCE [LARGE SCALE GENOMIC DNA]</scope>
    <source>
        <strain evidence="5 6">Mada1488</strain>
    </source>
</reference>
<dbReference type="PROSITE" id="PS50949">
    <property type="entry name" value="HTH_GNTR"/>
    <property type="match status" value="1"/>
</dbReference>
<dbReference type="Proteomes" id="UP000325161">
    <property type="component" value="Chromosome"/>
</dbReference>
<keyword evidence="6" id="KW-1185">Reference proteome</keyword>
<dbReference type="SMART" id="SM00866">
    <property type="entry name" value="UTRA"/>
    <property type="match status" value="1"/>
</dbReference>
<dbReference type="Pfam" id="PF07702">
    <property type="entry name" value="UTRA"/>
    <property type="match status" value="1"/>
</dbReference>
<dbReference type="SUPFAM" id="SSF46785">
    <property type="entry name" value="Winged helix' DNA-binding domain"/>
    <property type="match status" value="1"/>
</dbReference>
<evidence type="ECO:0000256" key="1">
    <source>
        <dbReference type="ARBA" id="ARBA00023015"/>
    </source>
</evidence>
<dbReference type="SMART" id="SM00345">
    <property type="entry name" value="HTH_GNTR"/>
    <property type="match status" value="1"/>
</dbReference>
<dbReference type="GO" id="GO:0045892">
    <property type="term" value="P:negative regulation of DNA-templated transcription"/>
    <property type="evidence" value="ECO:0007669"/>
    <property type="project" value="TreeGrafter"/>
</dbReference>
<dbReference type="OrthoDB" id="6626198at2"/>
<dbReference type="InterPro" id="IPR036388">
    <property type="entry name" value="WH-like_DNA-bd_sf"/>
</dbReference>
<evidence type="ECO:0000313" key="6">
    <source>
        <dbReference type="Proteomes" id="UP000325161"/>
    </source>
</evidence>
<dbReference type="Gene3D" id="3.40.1410.10">
    <property type="entry name" value="Chorismate lyase-like"/>
    <property type="match status" value="1"/>
</dbReference>
<gene>
    <name evidence="5" type="primary">phnF</name>
    <name evidence="5" type="ORF">FXN63_11295</name>
</gene>
<dbReference type="CDD" id="cd07377">
    <property type="entry name" value="WHTH_GntR"/>
    <property type="match status" value="1"/>
</dbReference>
<sequence>MTVMTPPQIATPAAPAGRGSFWPRIAADLTEAIAHGTYLPGQRLPSEHALAEQFGVNRHTIRRSLASLCNQGLLRVTQGSGTYVEEFAVDLVLAKRTRHQQNMAMAGLRGGLQVIDASNVRANAVQARALKVPARSTLLCLHVLAQAQSQPQPLHVSERFFPLPRFAGLEDVVRETGSITAAFNARGVSDYTRSESRITAQMPDATLAGRLRQPMNRPVLMVESVNTDMDGVPIEFATAWFAGDRITLTVSHDA</sequence>
<dbReference type="InterPro" id="IPR050679">
    <property type="entry name" value="Bact_HTH_transcr_reg"/>
</dbReference>